<accession>A0ABW3DZK6</accession>
<feature type="domain" description="Integrase catalytic" evidence="1">
    <location>
        <begin position="58"/>
        <end position="152"/>
    </location>
</feature>
<reference evidence="3" key="1">
    <citation type="journal article" date="2019" name="Int. J. Syst. Evol. Microbiol.">
        <title>The Global Catalogue of Microorganisms (GCM) 10K type strain sequencing project: providing services to taxonomists for standard genome sequencing and annotation.</title>
        <authorList>
            <consortium name="The Broad Institute Genomics Platform"/>
            <consortium name="The Broad Institute Genome Sequencing Center for Infectious Disease"/>
            <person name="Wu L."/>
            <person name="Ma J."/>
        </authorList>
    </citation>
    <scope>NUCLEOTIDE SEQUENCE [LARGE SCALE GENOMIC DNA]</scope>
    <source>
        <strain evidence="3">CCUG 62974</strain>
    </source>
</reference>
<dbReference type="InterPro" id="IPR050900">
    <property type="entry name" value="Transposase_IS3/IS150/IS904"/>
</dbReference>
<sequence length="169" mass="18479">MSPGSPPVRAGCVWPRWRTCSPAGCWDTRWVKHHDAALTVASLRMAAASRGGDVDGVIFHTDRGSECTAARLQAACRHRGVVRSMGRVGCAPGNAPAESFNSTLKVEFAYRHRFAIRAEARLRIATWIADFYTTRRHSVADGLPPIVYEQRITAARAATAARHQQLIAA</sequence>
<dbReference type="SUPFAM" id="SSF53098">
    <property type="entry name" value="Ribonuclease H-like"/>
    <property type="match status" value="1"/>
</dbReference>
<protein>
    <submittedName>
        <fullName evidence="2">Transposase</fullName>
    </submittedName>
</protein>
<evidence type="ECO:0000313" key="2">
    <source>
        <dbReference type="EMBL" id="MFD0888276.1"/>
    </source>
</evidence>
<dbReference type="PROSITE" id="PS50994">
    <property type="entry name" value="INTEGRASE"/>
    <property type="match status" value="1"/>
</dbReference>
<dbReference type="Gene3D" id="3.30.420.10">
    <property type="entry name" value="Ribonuclease H-like superfamily/Ribonuclease H"/>
    <property type="match status" value="1"/>
</dbReference>
<dbReference type="Proteomes" id="UP001597024">
    <property type="component" value="Unassembled WGS sequence"/>
</dbReference>
<name>A0ABW3DZK6_9ACTN</name>
<dbReference type="EMBL" id="JBHTHX010001258">
    <property type="protein sequence ID" value="MFD0888276.1"/>
    <property type="molecule type" value="Genomic_DNA"/>
</dbReference>
<proteinExistence type="predicted"/>
<organism evidence="2 3">
    <name type="scientific">Streptosporangium algeriense</name>
    <dbReference type="NCBI Taxonomy" id="1682748"/>
    <lineage>
        <taxon>Bacteria</taxon>
        <taxon>Bacillati</taxon>
        <taxon>Actinomycetota</taxon>
        <taxon>Actinomycetes</taxon>
        <taxon>Streptosporangiales</taxon>
        <taxon>Streptosporangiaceae</taxon>
        <taxon>Streptosporangium</taxon>
    </lineage>
</organism>
<dbReference type="InterPro" id="IPR001584">
    <property type="entry name" value="Integrase_cat-core"/>
</dbReference>
<gene>
    <name evidence="2" type="ORF">ACFQ08_27365</name>
</gene>
<dbReference type="InterPro" id="IPR036397">
    <property type="entry name" value="RNaseH_sf"/>
</dbReference>
<evidence type="ECO:0000259" key="1">
    <source>
        <dbReference type="PROSITE" id="PS50994"/>
    </source>
</evidence>
<dbReference type="InterPro" id="IPR012337">
    <property type="entry name" value="RNaseH-like_sf"/>
</dbReference>
<evidence type="ECO:0000313" key="3">
    <source>
        <dbReference type="Proteomes" id="UP001597024"/>
    </source>
</evidence>
<keyword evidence="3" id="KW-1185">Reference proteome</keyword>
<dbReference type="PANTHER" id="PTHR46889:SF4">
    <property type="entry name" value="TRANSPOSASE INSO FOR INSERTION SEQUENCE ELEMENT IS911B-RELATED"/>
    <property type="match status" value="1"/>
</dbReference>
<dbReference type="Pfam" id="PF13683">
    <property type="entry name" value="rve_3"/>
    <property type="match status" value="1"/>
</dbReference>
<comment type="caution">
    <text evidence="2">The sequence shown here is derived from an EMBL/GenBank/DDBJ whole genome shotgun (WGS) entry which is preliminary data.</text>
</comment>
<dbReference type="PANTHER" id="PTHR46889">
    <property type="entry name" value="TRANSPOSASE INSF FOR INSERTION SEQUENCE IS3B-RELATED"/>
    <property type="match status" value="1"/>
</dbReference>